<dbReference type="Proteomes" id="UP001163835">
    <property type="component" value="Unassembled WGS sequence"/>
</dbReference>
<gene>
    <name evidence="1" type="ORF">F5876DRAFT_51642</name>
</gene>
<proteinExistence type="predicted"/>
<evidence type="ECO:0000313" key="1">
    <source>
        <dbReference type="EMBL" id="KAJ3805562.1"/>
    </source>
</evidence>
<sequence length="680" mass="69563">MRFSNITHRRCDTVMDVLLLLTLTATTTSALPLRFRRDSDSSSKSVGTVQNYMQTALQTYLAAQNGVSNFHAISDGWKPIDFAGTGTSLNGDEAANSIFYIADQIQGATTTISYSGMVISFIQDVNVAMSLNTSGASNPEVTKAMQASSKACYAGMAATTTTVSKEYAEQHSGQAPNITSPEFLQFAAQDPEYTQADAICQSATNTYQSALSRAVGDDFYIFSGALNNIEQLTASVTLIDGLNMEVSSETAVAGKGAGKYKPYYAIPTLNGTMSAWQSNSNGFSSSPAFTWSSSSSTGSSTNTTTSGGGGIGFIWEDFSGSGSGSSSSSKTTSNVSSVGMSVSFGQISMFGVEYGLWNTPEVAEALQNPPDAITKKGTPVFQKYYGSASKPGPLASWKDQALVVYQPSFSVEFSSADEASSFHQSAASAGVCILFICIGGSGSSSTSTMNYSTGSKFVTYNDTTNQAYLVGFTQTNFFPNQGPQDDSNWPSLIGNNTDATSATSDTDTSSSSSGNSTTSDGNSTGDSSSDTDSSSTSTGDSTSDADSSSSSSTDSSSSSTDASSVDNASTTKNNGTSSDSSSSTDSPSSSDTTSTSDSPSDSSSSSSEDAGSTASKGDSTSSTSSPSASDTASANPKSSSGSGDDNESPTSGAKPSTKTASVTQSSGTKATPVVKASKAT</sequence>
<protein>
    <submittedName>
        <fullName evidence="1">Uncharacterized protein</fullName>
    </submittedName>
</protein>
<keyword evidence="2" id="KW-1185">Reference proteome</keyword>
<evidence type="ECO:0000313" key="2">
    <source>
        <dbReference type="Proteomes" id="UP001163835"/>
    </source>
</evidence>
<organism evidence="1 2">
    <name type="scientific">Lentinula aff. lateritia</name>
    <dbReference type="NCBI Taxonomy" id="2804960"/>
    <lineage>
        <taxon>Eukaryota</taxon>
        <taxon>Fungi</taxon>
        <taxon>Dikarya</taxon>
        <taxon>Basidiomycota</taxon>
        <taxon>Agaricomycotina</taxon>
        <taxon>Agaricomycetes</taxon>
        <taxon>Agaricomycetidae</taxon>
        <taxon>Agaricales</taxon>
        <taxon>Marasmiineae</taxon>
        <taxon>Omphalotaceae</taxon>
        <taxon>Lentinula</taxon>
    </lineage>
</organism>
<accession>A0ACC1TLH4</accession>
<dbReference type="EMBL" id="MU795573">
    <property type="protein sequence ID" value="KAJ3805562.1"/>
    <property type="molecule type" value="Genomic_DNA"/>
</dbReference>
<reference evidence="1" key="1">
    <citation type="submission" date="2022-09" db="EMBL/GenBank/DDBJ databases">
        <title>A Global Phylogenomic Analysis of the Shiitake Genus Lentinula.</title>
        <authorList>
            <consortium name="DOE Joint Genome Institute"/>
            <person name="Sierra-Patev S."/>
            <person name="Min B."/>
            <person name="Naranjo-Ortiz M."/>
            <person name="Looney B."/>
            <person name="Konkel Z."/>
            <person name="Slot J.C."/>
            <person name="Sakamoto Y."/>
            <person name="Steenwyk J.L."/>
            <person name="Rokas A."/>
            <person name="Carro J."/>
            <person name="Camarero S."/>
            <person name="Ferreira P."/>
            <person name="Molpeceres G."/>
            <person name="Ruiz-Duenas F.J."/>
            <person name="Serrano A."/>
            <person name="Henrissat B."/>
            <person name="Drula E."/>
            <person name="Hughes K.W."/>
            <person name="Mata J.L."/>
            <person name="Ishikawa N.K."/>
            <person name="Vargas-Isla R."/>
            <person name="Ushijima S."/>
            <person name="Smith C.A."/>
            <person name="Ahrendt S."/>
            <person name="Andreopoulos W."/>
            <person name="He G."/>
            <person name="Labutti K."/>
            <person name="Lipzen A."/>
            <person name="Ng V."/>
            <person name="Riley R."/>
            <person name="Sandor L."/>
            <person name="Barry K."/>
            <person name="Martinez A.T."/>
            <person name="Xiao Y."/>
            <person name="Gibbons J.G."/>
            <person name="Terashima K."/>
            <person name="Grigoriev I.V."/>
            <person name="Hibbett D.S."/>
        </authorList>
    </citation>
    <scope>NUCLEOTIDE SEQUENCE</scope>
    <source>
        <strain evidence="1">TMI1499</strain>
    </source>
</reference>
<name>A0ACC1TLH4_9AGAR</name>
<comment type="caution">
    <text evidence="1">The sequence shown here is derived from an EMBL/GenBank/DDBJ whole genome shotgun (WGS) entry which is preliminary data.</text>
</comment>